<sequence>MYKLRKRSPNSVDPMLYKADLNLYSGILKYLSVLERYGDATLTYDGRILKMDVGFVFKFLQVTYNYILKMGLFDLNGRILATTKDVRSKISVMFNTTEYTLGLNKLEIQTPGRIKVILKNKNGGTDWINTAIANIIIPFLQSTITSNVQIQATNAIRMYFNEINRIIVPHKVFPGIFENQLLKCT</sequence>
<accession>A0A3L8DNE2</accession>
<reference evidence="1" key="2">
    <citation type="submission" date="2018-07" db="EMBL/GenBank/DDBJ databases">
        <authorList>
            <person name="Mckenzie S.K."/>
            <person name="Kronauer D.J.C."/>
        </authorList>
    </citation>
    <scope>NUCLEOTIDE SEQUENCE</scope>
    <source>
        <strain evidence="1">Clonal line C1</strain>
    </source>
</reference>
<dbReference type="OrthoDB" id="6419576at2759"/>
<dbReference type="AlphaFoldDB" id="A0A3L8DNE2"/>
<gene>
    <name evidence="1" type="ORF">DMN91_006339</name>
</gene>
<proteinExistence type="predicted"/>
<comment type="caution">
    <text evidence="1">The sequence shown here is derived from an EMBL/GenBank/DDBJ whole genome shotgun (WGS) entry which is preliminary data.</text>
</comment>
<name>A0A3L8DNE2_OOCBI</name>
<dbReference type="InterPro" id="IPR020234">
    <property type="entry name" value="Mite_allergen_group-7"/>
</dbReference>
<dbReference type="Proteomes" id="UP000279307">
    <property type="component" value="Chromosome 6"/>
</dbReference>
<dbReference type="InterPro" id="IPR038602">
    <property type="entry name" value="Mite_allergen_7_sf"/>
</dbReference>
<dbReference type="Pfam" id="PF16984">
    <property type="entry name" value="Grp7_allergen"/>
    <property type="match status" value="1"/>
</dbReference>
<evidence type="ECO:0008006" key="2">
    <source>
        <dbReference type="Google" id="ProtNLM"/>
    </source>
</evidence>
<evidence type="ECO:0000313" key="1">
    <source>
        <dbReference type="EMBL" id="RLU21960.1"/>
    </source>
</evidence>
<reference evidence="1" key="1">
    <citation type="journal article" date="2018" name="Genome Res.">
        <title>The genomic architecture and molecular evolution of ant odorant receptors.</title>
        <authorList>
            <person name="McKenzie S.K."/>
            <person name="Kronauer D.J.C."/>
        </authorList>
    </citation>
    <scope>NUCLEOTIDE SEQUENCE [LARGE SCALE GENOMIC DNA]</scope>
    <source>
        <strain evidence="1">Clonal line C1</strain>
    </source>
</reference>
<dbReference type="EMBL" id="QOIP01000006">
    <property type="protein sequence ID" value="RLU21960.1"/>
    <property type="molecule type" value="Genomic_DNA"/>
</dbReference>
<protein>
    <recommendedName>
        <fullName evidence="2">Circadian clock-controlled protein</fullName>
    </recommendedName>
</protein>
<dbReference type="Gene3D" id="3.15.10.50">
    <property type="match status" value="1"/>
</dbReference>
<organism evidence="1">
    <name type="scientific">Ooceraea biroi</name>
    <name type="common">Clonal raider ant</name>
    <name type="synonym">Cerapachys biroi</name>
    <dbReference type="NCBI Taxonomy" id="2015173"/>
    <lineage>
        <taxon>Eukaryota</taxon>
        <taxon>Metazoa</taxon>
        <taxon>Ecdysozoa</taxon>
        <taxon>Arthropoda</taxon>
        <taxon>Hexapoda</taxon>
        <taxon>Insecta</taxon>
        <taxon>Pterygota</taxon>
        <taxon>Neoptera</taxon>
        <taxon>Endopterygota</taxon>
        <taxon>Hymenoptera</taxon>
        <taxon>Apocrita</taxon>
        <taxon>Aculeata</taxon>
        <taxon>Formicoidea</taxon>
        <taxon>Formicidae</taxon>
        <taxon>Dorylinae</taxon>
        <taxon>Ooceraea</taxon>
    </lineage>
</organism>